<name>A0A8S9R946_BRACR</name>
<evidence type="ECO:0000313" key="2">
    <source>
        <dbReference type="Proteomes" id="UP000712600"/>
    </source>
</evidence>
<protein>
    <submittedName>
        <fullName evidence="1">Uncharacterized protein</fullName>
    </submittedName>
</protein>
<evidence type="ECO:0000313" key="1">
    <source>
        <dbReference type="EMBL" id="KAF3560145.1"/>
    </source>
</evidence>
<reference evidence="1" key="1">
    <citation type="submission" date="2019-12" db="EMBL/GenBank/DDBJ databases">
        <title>Genome sequencing and annotation of Brassica cretica.</title>
        <authorList>
            <person name="Studholme D.J."/>
            <person name="Sarris P."/>
        </authorList>
    </citation>
    <scope>NUCLEOTIDE SEQUENCE</scope>
    <source>
        <strain evidence="1">PFS-109/04</strain>
        <tissue evidence="1">Leaf</tissue>
    </source>
</reference>
<dbReference type="Proteomes" id="UP000712600">
    <property type="component" value="Unassembled WGS sequence"/>
</dbReference>
<dbReference type="AlphaFoldDB" id="A0A8S9R946"/>
<gene>
    <name evidence="1" type="ORF">F2Q69_00012613</name>
</gene>
<organism evidence="1 2">
    <name type="scientific">Brassica cretica</name>
    <name type="common">Mustard</name>
    <dbReference type="NCBI Taxonomy" id="69181"/>
    <lineage>
        <taxon>Eukaryota</taxon>
        <taxon>Viridiplantae</taxon>
        <taxon>Streptophyta</taxon>
        <taxon>Embryophyta</taxon>
        <taxon>Tracheophyta</taxon>
        <taxon>Spermatophyta</taxon>
        <taxon>Magnoliopsida</taxon>
        <taxon>eudicotyledons</taxon>
        <taxon>Gunneridae</taxon>
        <taxon>Pentapetalae</taxon>
        <taxon>rosids</taxon>
        <taxon>malvids</taxon>
        <taxon>Brassicales</taxon>
        <taxon>Brassicaceae</taxon>
        <taxon>Brassiceae</taxon>
        <taxon>Brassica</taxon>
    </lineage>
</organism>
<proteinExistence type="predicted"/>
<comment type="caution">
    <text evidence="1">The sequence shown here is derived from an EMBL/GenBank/DDBJ whole genome shotgun (WGS) entry which is preliminary data.</text>
</comment>
<accession>A0A8S9R946</accession>
<sequence length="90" mass="10212">MTYRGSKGTRLGTSRFAPRLGVKKEINRLPQVHAQQYQKQQENLTAILTRSCNFGVFNPQISTLLINRQQHLFFARFSSTTVDLGTSPVD</sequence>
<dbReference type="EMBL" id="QGKX02000996">
    <property type="protein sequence ID" value="KAF3560145.1"/>
    <property type="molecule type" value="Genomic_DNA"/>
</dbReference>